<sequence>MIFISVWPLELLLLSKIVFLLKMNSVTICLQSSVTKISNALKNSINQLFKEFYLINQVKISSWNYLSFRNKFSIFQHNLTKSDVFVENII</sequence>
<name>A0AAJ5BYW9_9SPHI</name>
<dbReference type="KEGG" id="smiz:4412673_00549"/>
<reference evidence="1 2" key="1">
    <citation type="submission" date="2017-06" db="EMBL/GenBank/DDBJ databases">
        <authorList>
            <consortium name="Pathogen Informatics"/>
        </authorList>
    </citation>
    <scope>NUCLEOTIDE SEQUENCE [LARGE SCALE GENOMIC DNA]</scope>
    <source>
        <strain evidence="1 2">NCTC12149</strain>
    </source>
</reference>
<protein>
    <submittedName>
        <fullName evidence="1">Uncharacterized protein</fullName>
    </submittedName>
</protein>
<evidence type="ECO:0000313" key="1">
    <source>
        <dbReference type="EMBL" id="SNV41815.1"/>
    </source>
</evidence>
<dbReference type="EMBL" id="LT906468">
    <property type="protein sequence ID" value="SNV41815.1"/>
    <property type="molecule type" value="Genomic_DNA"/>
</dbReference>
<dbReference type="AlphaFoldDB" id="A0AAJ5BYW9"/>
<proteinExistence type="predicted"/>
<accession>A0AAJ5BYW9</accession>
<evidence type="ECO:0000313" key="2">
    <source>
        <dbReference type="Proteomes" id="UP000215355"/>
    </source>
</evidence>
<organism evidence="1 2">
    <name type="scientific">Sphingobacterium mizutaii</name>
    <dbReference type="NCBI Taxonomy" id="1010"/>
    <lineage>
        <taxon>Bacteria</taxon>
        <taxon>Pseudomonadati</taxon>
        <taxon>Bacteroidota</taxon>
        <taxon>Sphingobacteriia</taxon>
        <taxon>Sphingobacteriales</taxon>
        <taxon>Sphingobacteriaceae</taxon>
        <taxon>Sphingobacterium</taxon>
    </lineage>
</organism>
<dbReference type="Proteomes" id="UP000215355">
    <property type="component" value="Chromosome 1"/>
</dbReference>
<gene>
    <name evidence="1" type="ORF">SAMEA4412673_00549</name>
</gene>